<evidence type="ECO:0000313" key="1">
    <source>
        <dbReference type="EMBL" id="TDP59630.1"/>
    </source>
</evidence>
<dbReference type="AlphaFoldDB" id="A0A4R6QBM1"/>
<gene>
    <name evidence="1" type="ORF">EV211_10351</name>
</gene>
<dbReference type="RefSeq" id="WP_133527623.1">
    <property type="nucleotide sequence ID" value="NZ_SNXO01000003.1"/>
</dbReference>
<proteinExistence type="predicted"/>
<reference evidence="1 2" key="1">
    <citation type="submission" date="2019-03" db="EMBL/GenBank/DDBJ databases">
        <title>Genomic Encyclopedia of Type Strains, Phase IV (KMG-IV): sequencing the most valuable type-strain genomes for metagenomic binning, comparative biology and taxonomic classification.</title>
        <authorList>
            <person name="Goeker M."/>
        </authorList>
    </citation>
    <scope>NUCLEOTIDE SEQUENCE [LARGE SCALE GENOMIC DNA]</scope>
    <source>
        <strain evidence="1 2">DSM 28287</strain>
    </source>
</reference>
<dbReference type="OrthoDB" id="2082861at2"/>
<evidence type="ECO:0000313" key="2">
    <source>
        <dbReference type="Proteomes" id="UP000295500"/>
    </source>
</evidence>
<sequence>MSREWQQKRFPAFVMPDAVYYQSIWAVRDLARMEERLKELNYDVETGTFGSGIVSDGRRDYNISRPTEKKAIEIAQLEGRVKAIRKALDVVPDPYRDFVLDNVTLNKKAQGYPTKIWKIWKQRFLFNVAKNLSLM</sequence>
<comment type="caution">
    <text evidence="1">The sequence shown here is derived from an EMBL/GenBank/DDBJ whole genome shotgun (WGS) entry which is preliminary data.</text>
</comment>
<name>A0A4R6QBM1_9FIRM</name>
<dbReference type="Proteomes" id="UP000295500">
    <property type="component" value="Unassembled WGS sequence"/>
</dbReference>
<dbReference type="EMBL" id="SNXO01000003">
    <property type="protein sequence ID" value="TDP59630.1"/>
    <property type="molecule type" value="Genomic_DNA"/>
</dbReference>
<accession>A0A4R6QBM1</accession>
<keyword evidence="2" id="KW-1185">Reference proteome</keyword>
<protein>
    <submittedName>
        <fullName evidence="1">Uncharacterized protein</fullName>
    </submittedName>
</protein>
<organism evidence="1 2">
    <name type="scientific">Aminicella lysinilytica</name>
    <dbReference type="NCBI Taxonomy" id="433323"/>
    <lineage>
        <taxon>Bacteria</taxon>
        <taxon>Bacillati</taxon>
        <taxon>Bacillota</taxon>
        <taxon>Clostridia</taxon>
        <taxon>Peptostreptococcales</taxon>
        <taxon>Anaerovoracaceae</taxon>
        <taxon>Aminicella</taxon>
    </lineage>
</organism>